<keyword evidence="4" id="KW-0233">DNA recombination</keyword>
<dbReference type="InterPro" id="IPR027417">
    <property type="entry name" value="P-loop_NTPase"/>
</dbReference>
<sequence length="141" mass="15749">MWVTKTLKSVFNGINMILSSSIRVLWSILSPIYFQFLLDKLASSVGPPVLHEYFQMQADIRNWTLTISGSVYIVRSKISTFGFGGPTEVTYGGNALKFYASVHLNIRRTGLVKKGEETIGSQVLVKVVKNKLAPSFKKAEF</sequence>
<evidence type="ECO:0000256" key="4">
    <source>
        <dbReference type="ARBA" id="ARBA00023172"/>
    </source>
</evidence>
<dbReference type="InterPro" id="IPR013765">
    <property type="entry name" value="DNA_recomb/repair_RecA"/>
</dbReference>
<dbReference type="Pfam" id="PF00154">
    <property type="entry name" value="RecA_N"/>
    <property type="match status" value="1"/>
</dbReference>
<gene>
    <name evidence="6" type="ORF">PVK06_044053</name>
</gene>
<evidence type="ECO:0000256" key="3">
    <source>
        <dbReference type="ARBA" id="ARBA00022840"/>
    </source>
</evidence>
<comment type="caution">
    <text evidence="6">The sequence shown here is derived from an EMBL/GenBank/DDBJ whole genome shotgun (WGS) entry which is preliminary data.</text>
</comment>
<keyword evidence="3" id="KW-0067">ATP-binding</keyword>
<feature type="domain" description="RecA family profile 2" evidence="5">
    <location>
        <begin position="83"/>
        <end position="141"/>
    </location>
</feature>
<evidence type="ECO:0000259" key="5">
    <source>
        <dbReference type="PROSITE" id="PS50163"/>
    </source>
</evidence>
<dbReference type="PANTHER" id="PTHR45900">
    <property type="entry name" value="RECA"/>
    <property type="match status" value="1"/>
</dbReference>
<dbReference type="EMBL" id="JARKNE010000012">
    <property type="protein sequence ID" value="KAK5776094.1"/>
    <property type="molecule type" value="Genomic_DNA"/>
</dbReference>
<keyword evidence="2" id="KW-0547">Nucleotide-binding</keyword>
<proteinExistence type="inferred from homology"/>
<accession>A0ABR0MQ50</accession>
<protein>
    <recommendedName>
        <fullName evidence="5">RecA family profile 2 domain-containing protein</fullName>
    </recommendedName>
</protein>
<comment type="similarity">
    <text evidence="1">Belongs to the RecA family.</text>
</comment>
<evidence type="ECO:0000313" key="7">
    <source>
        <dbReference type="Proteomes" id="UP001358586"/>
    </source>
</evidence>
<evidence type="ECO:0000313" key="6">
    <source>
        <dbReference type="EMBL" id="KAK5776094.1"/>
    </source>
</evidence>
<keyword evidence="7" id="KW-1185">Reference proteome</keyword>
<dbReference type="PANTHER" id="PTHR45900:SF6">
    <property type="entry name" value="DNA REPAIR PROTEIN RECA HOMOLOG 3, MITOCHONDRIAL-RELATED"/>
    <property type="match status" value="1"/>
</dbReference>
<dbReference type="PROSITE" id="PS50163">
    <property type="entry name" value="RECA_3"/>
    <property type="match status" value="1"/>
</dbReference>
<dbReference type="InterPro" id="IPR020587">
    <property type="entry name" value="RecA_monomer-monomer_interface"/>
</dbReference>
<dbReference type="Gene3D" id="3.40.50.300">
    <property type="entry name" value="P-loop containing nucleotide triphosphate hydrolases"/>
    <property type="match status" value="1"/>
</dbReference>
<dbReference type="InterPro" id="IPR049428">
    <property type="entry name" value="RecA-like_N"/>
</dbReference>
<dbReference type="Proteomes" id="UP001358586">
    <property type="component" value="Chromosome 12"/>
</dbReference>
<name>A0ABR0MQ50_GOSAR</name>
<organism evidence="6 7">
    <name type="scientific">Gossypium arboreum</name>
    <name type="common">Tree cotton</name>
    <name type="synonym">Gossypium nanking</name>
    <dbReference type="NCBI Taxonomy" id="29729"/>
    <lineage>
        <taxon>Eukaryota</taxon>
        <taxon>Viridiplantae</taxon>
        <taxon>Streptophyta</taxon>
        <taxon>Embryophyta</taxon>
        <taxon>Tracheophyta</taxon>
        <taxon>Spermatophyta</taxon>
        <taxon>Magnoliopsida</taxon>
        <taxon>eudicotyledons</taxon>
        <taxon>Gunneridae</taxon>
        <taxon>Pentapetalae</taxon>
        <taxon>rosids</taxon>
        <taxon>malvids</taxon>
        <taxon>Malvales</taxon>
        <taxon>Malvaceae</taxon>
        <taxon>Malvoideae</taxon>
        <taxon>Gossypium</taxon>
    </lineage>
</organism>
<evidence type="ECO:0000256" key="2">
    <source>
        <dbReference type="ARBA" id="ARBA00022741"/>
    </source>
</evidence>
<evidence type="ECO:0000256" key="1">
    <source>
        <dbReference type="ARBA" id="ARBA00009391"/>
    </source>
</evidence>
<dbReference type="PRINTS" id="PR00142">
    <property type="entry name" value="RECA"/>
</dbReference>
<reference evidence="6 7" key="1">
    <citation type="submission" date="2023-03" db="EMBL/GenBank/DDBJ databases">
        <title>WGS of Gossypium arboreum.</title>
        <authorList>
            <person name="Yu D."/>
        </authorList>
    </citation>
    <scope>NUCLEOTIDE SEQUENCE [LARGE SCALE GENOMIC DNA]</scope>
    <source>
        <tissue evidence="6">Leaf</tissue>
    </source>
</reference>